<keyword evidence="3" id="KW-0597">Phosphoprotein</keyword>
<dbReference type="EC" id="2.7.13.3" evidence="2"/>
<dbReference type="GO" id="GO:0000155">
    <property type="term" value="F:phosphorelay sensor kinase activity"/>
    <property type="evidence" value="ECO:0007669"/>
    <property type="project" value="TreeGrafter"/>
</dbReference>
<feature type="domain" description="Histidine kinase" evidence="5">
    <location>
        <begin position="310"/>
        <end position="532"/>
    </location>
</feature>
<dbReference type="InterPro" id="IPR003594">
    <property type="entry name" value="HATPase_dom"/>
</dbReference>
<proteinExistence type="predicted"/>
<dbReference type="InterPro" id="IPR005467">
    <property type="entry name" value="His_kinase_dom"/>
</dbReference>
<feature type="transmembrane region" description="Helical" evidence="4">
    <location>
        <begin position="140"/>
        <end position="160"/>
    </location>
</feature>
<dbReference type="InterPro" id="IPR036890">
    <property type="entry name" value="HATPase_C_sf"/>
</dbReference>
<dbReference type="SMART" id="SM00387">
    <property type="entry name" value="HATPase_c"/>
    <property type="match status" value="1"/>
</dbReference>
<evidence type="ECO:0000313" key="7">
    <source>
        <dbReference type="Proteomes" id="UP000230179"/>
    </source>
</evidence>
<comment type="caution">
    <text evidence="6">The sequence shown here is derived from an EMBL/GenBank/DDBJ whole genome shotgun (WGS) entry which is preliminary data.</text>
</comment>
<organism evidence="6 7">
    <name type="scientific">Candidatus Kaiserbacteria bacterium CG10_big_fil_rev_8_21_14_0_10_56_12</name>
    <dbReference type="NCBI Taxonomy" id="1974611"/>
    <lineage>
        <taxon>Bacteria</taxon>
        <taxon>Candidatus Kaiseribacteriota</taxon>
    </lineage>
</organism>
<dbReference type="SUPFAM" id="SSF55874">
    <property type="entry name" value="ATPase domain of HSP90 chaperone/DNA topoisomerase II/histidine kinase"/>
    <property type="match status" value="1"/>
</dbReference>
<dbReference type="Proteomes" id="UP000230179">
    <property type="component" value="Unassembled WGS sequence"/>
</dbReference>
<gene>
    <name evidence="6" type="ORF">COU19_01015</name>
</gene>
<dbReference type="PANTHER" id="PTHR43547:SF2">
    <property type="entry name" value="HYBRID SIGNAL TRANSDUCTION HISTIDINE KINASE C"/>
    <property type="match status" value="1"/>
</dbReference>
<evidence type="ECO:0000256" key="3">
    <source>
        <dbReference type="ARBA" id="ARBA00022553"/>
    </source>
</evidence>
<dbReference type="InterPro" id="IPR031621">
    <property type="entry name" value="HisKA_7TM"/>
</dbReference>
<feature type="transmembrane region" description="Helical" evidence="4">
    <location>
        <begin position="172"/>
        <end position="191"/>
    </location>
</feature>
<dbReference type="InterPro" id="IPR004358">
    <property type="entry name" value="Sig_transdc_His_kin-like_C"/>
</dbReference>
<dbReference type="PROSITE" id="PS50109">
    <property type="entry name" value="HIS_KIN"/>
    <property type="match status" value="1"/>
</dbReference>
<feature type="transmembrane region" description="Helical" evidence="4">
    <location>
        <begin position="203"/>
        <end position="222"/>
    </location>
</feature>
<evidence type="ECO:0000259" key="5">
    <source>
        <dbReference type="PROSITE" id="PS50109"/>
    </source>
</evidence>
<comment type="catalytic activity">
    <reaction evidence="1">
        <text>ATP + protein L-histidine = ADP + protein N-phospho-L-histidine.</text>
        <dbReference type="EC" id="2.7.13.3"/>
    </reaction>
</comment>
<feature type="transmembrane region" description="Helical" evidence="4">
    <location>
        <begin position="6"/>
        <end position="25"/>
    </location>
</feature>
<feature type="transmembrane region" description="Helical" evidence="4">
    <location>
        <begin position="234"/>
        <end position="252"/>
    </location>
</feature>
<dbReference type="AlphaFoldDB" id="A0A2H0UA61"/>
<dbReference type="PANTHER" id="PTHR43547">
    <property type="entry name" value="TWO-COMPONENT HISTIDINE KINASE"/>
    <property type="match status" value="1"/>
</dbReference>
<dbReference type="PRINTS" id="PR00344">
    <property type="entry name" value="BCTRLSENSOR"/>
</dbReference>
<protein>
    <recommendedName>
        <fullName evidence="2">histidine kinase</fullName>
        <ecNumber evidence="2">2.7.13.3</ecNumber>
    </recommendedName>
</protein>
<accession>A0A2H0UA61</accession>
<dbReference type="Gene3D" id="3.30.565.10">
    <property type="entry name" value="Histidine kinase-like ATPase, C-terminal domain"/>
    <property type="match status" value="1"/>
</dbReference>
<keyword evidence="4" id="KW-1133">Transmembrane helix</keyword>
<keyword evidence="4" id="KW-0472">Membrane</keyword>
<feature type="transmembrane region" description="Helical" evidence="4">
    <location>
        <begin position="37"/>
        <end position="57"/>
    </location>
</feature>
<dbReference type="Pfam" id="PF02518">
    <property type="entry name" value="HATPase_c"/>
    <property type="match status" value="1"/>
</dbReference>
<evidence type="ECO:0000256" key="2">
    <source>
        <dbReference type="ARBA" id="ARBA00012438"/>
    </source>
</evidence>
<evidence type="ECO:0000256" key="1">
    <source>
        <dbReference type="ARBA" id="ARBA00000085"/>
    </source>
</evidence>
<feature type="transmembrane region" description="Helical" evidence="4">
    <location>
        <begin position="264"/>
        <end position="281"/>
    </location>
</feature>
<evidence type="ECO:0000256" key="4">
    <source>
        <dbReference type="SAM" id="Phobius"/>
    </source>
</evidence>
<sequence length="532" mass="57931">MISNLQAYVVLAVAAINLVLAGIILAQDLRDRTNRAFALLAATAASWGFSVGLYLLVPVDRLDLLSFFAKSLYFTGTSIAAAYLYFSLIFSTPERSLRWQTTLLVIGTVLMGVLHYGTGLIITAPLVLGSGLRGFEFGPLRFLIDIELWGGFALAFVVLIRKYLRAQNESRLQLRMILIGTYTTLLVAGTTNDIFLTAGIFQYLWAGPAAMVIWIASIAYAVGRLQLFNVKLIAAELFIGFLWPTLLLRAVFSSGQTELAVNGGFFLAIVVLGVFVVRTVIAEIRERELIEDHKAELESINVQQEALLAFISHEVKAYLAKGEAAFSSIEEGDYGEPAPELKAMATQGRTDVHMGIDMMLNILDASDLKRGNVSYHKKQFDLRRTVSAVVNTLRPQAEKNGLVLTYDEKPSDAPLMLVGDEEKISRHVVRNLVDNAIRYTLTGSVTVALAQRGATAHIVVADSGVGITPDDMGRLFTEGGHGKDSLKVNVHSTGYGLYIAKQVVDGHSGTIRAESDGAGKGSRFIVELPLSE</sequence>
<keyword evidence="4" id="KW-0812">Transmembrane</keyword>
<feature type="transmembrane region" description="Helical" evidence="4">
    <location>
        <begin position="72"/>
        <end position="91"/>
    </location>
</feature>
<dbReference type="EMBL" id="PFBL01000008">
    <property type="protein sequence ID" value="PIR83299.1"/>
    <property type="molecule type" value="Genomic_DNA"/>
</dbReference>
<feature type="transmembrane region" description="Helical" evidence="4">
    <location>
        <begin position="103"/>
        <end position="128"/>
    </location>
</feature>
<reference evidence="7" key="1">
    <citation type="submission" date="2017-09" db="EMBL/GenBank/DDBJ databases">
        <title>Depth-based differentiation of microbial function through sediment-hosted aquifers and enrichment of novel symbionts in the deep terrestrial subsurface.</title>
        <authorList>
            <person name="Probst A.J."/>
            <person name="Ladd B."/>
            <person name="Jarett J.K."/>
            <person name="Geller-Mcgrath D.E."/>
            <person name="Sieber C.M.K."/>
            <person name="Emerson J.B."/>
            <person name="Anantharaman K."/>
            <person name="Thomas B.C."/>
            <person name="Malmstrom R."/>
            <person name="Stieglmeier M."/>
            <person name="Klingl A."/>
            <person name="Woyke T."/>
            <person name="Ryan C.M."/>
            <person name="Banfield J.F."/>
        </authorList>
    </citation>
    <scope>NUCLEOTIDE SEQUENCE [LARGE SCALE GENOMIC DNA]</scope>
</reference>
<dbReference type="Pfam" id="PF16927">
    <property type="entry name" value="HisKA_7TM"/>
    <property type="match status" value="1"/>
</dbReference>
<name>A0A2H0UA61_9BACT</name>
<evidence type="ECO:0000313" key="6">
    <source>
        <dbReference type="EMBL" id="PIR83299.1"/>
    </source>
</evidence>